<dbReference type="Pfam" id="PF04199">
    <property type="entry name" value="Cyclase"/>
    <property type="match status" value="1"/>
</dbReference>
<organism evidence="1 2">
    <name type="scientific">Desulfofustis limnaeus</name>
    <dbReference type="NCBI Taxonomy" id="2740163"/>
    <lineage>
        <taxon>Bacteria</taxon>
        <taxon>Pseudomonadati</taxon>
        <taxon>Thermodesulfobacteriota</taxon>
        <taxon>Desulfobulbia</taxon>
        <taxon>Desulfobulbales</taxon>
        <taxon>Desulfocapsaceae</taxon>
        <taxon>Desulfofustis</taxon>
    </lineage>
</organism>
<dbReference type="PANTHER" id="PTHR31118">
    <property type="entry name" value="CYCLASE-LIKE PROTEIN 2"/>
    <property type="match status" value="1"/>
</dbReference>
<sequence length="211" mass="22492">MQVIDLSHTLETGMPVYPGTEPPTIDLAATIGEQGYLERRLTLWSHTGTHLDAPAHVIPAGATLTGLDPGTFVGQAFCVDCTGLTGAEIGIDQVRAVADRLVGQAFCLLQTGWSRLWGTSRYYRDYPFLSQEAARWLAHSGLRGVGIDAISVDRIDSESLPAHRVLLGAGLVIVENLTNLAALPRSSFLFSCLPLKIASGDGSPVRAVAIL</sequence>
<protein>
    <submittedName>
        <fullName evidence="1">Cyclase</fullName>
    </submittedName>
</protein>
<evidence type="ECO:0000313" key="1">
    <source>
        <dbReference type="EMBL" id="BDD86214.1"/>
    </source>
</evidence>
<proteinExistence type="predicted"/>
<keyword evidence="2" id="KW-1185">Reference proteome</keyword>
<dbReference type="InterPro" id="IPR007325">
    <property type="entry name" value="KFase/CYL"/>
</dbReference>
<gene>
    <name evidence="1" type="ORF">DPPLL_05790</name>
</gene>
<dbReference type="PANTHER" id="PTHR31118:SF32">
    <property type="entry name" value="KYNURENINE FORMAMIDASE"/>
    <property type="match status" value="1"/>
</dbReference>
<dbReference type="Proteomes" id="UP000830055">
    <property type="component" value="Chromosome"/>
</dbReference>
<dbReference type="Gene3D" id="3.50.30.50">
    <property type="entry name" value="Putative cyclase"/>
    <property type="match status" value="1"/>
</dbReference>
<dbReference type="InterPro" id="IPR037175">
    <property type="entry name" value="KFase_sf"/>
</dbReference>
<name>A0ABM7W5V7_9BACT</name>
<dbReference type="SUPFAM" id="SSF102198">
    <property type="entry name" value="Putative cyclase"/>
    <property type="match status" value="1"/>
</dbReference>
<reference evidence="1 2" key="1">
    <citation type="submission" date="2022-01" db="EMBL/GenBank/DDBJ databases">
        <title>Desulfofustis limnae sp. nov., a novel mesophilic sulfate-reducing bacterium isolated from marsh soil.</title>
        <authorList>
            <person name="Watanabe M."/>
            <person name="Takahashi A."/>
            <person name="Kojima H."/>
            <person name="Fukui M."/>
        </authorList>
    </citation>
    <scope>NUCLEOTIDE SEQUENCE [LARGE SCALE GENOMIC DNA]</scope>
    <source>
        <strain evidence="1 2">PPLL</strain>
    </source>
</reference>
<dbReference type="RefSeq" id="WP_284153309.1">
    <property type="nucleotide sequence ID" value="NZ_AP025516.1"/>
</dbReference>
<evidence type="ECO:0000313" key="2">
    <source>
        <dbReference type="Proteomes" id="UP000830055"/>
    </source>
</evidence>
<accession>A0ABM7W5V7</accession>
<dbReference type="EMBL" id="AP025516">
    <property type="protein sequence ID" value="BDD86214.1"/>
    <property type="molecule type" value="Genomic_DNA"/>
</dbReference>